<accession>A0A9D4WM62</accession>
<dbReference type="InterPro" id="IPR056647">
    <property type="entry name" value="DUF7745"/>
</dbReference>
<keyword evidence="3" id="KW-1185">Reference proteome</keyword>
<feature type="domain" description="DUF7745" evidence="1">
    <location>
        <begin position="43"/>
        <end position="130"/>
    </location>
</feature>
<dbReference type="PANTHER" id="PTHR48201">
    <property type="entry name" value="PROTEIN, PUTATIVE-RELATED"/>
    <property type="match status" value="1"/>
</dbReference>
<dbReference type="Pfam" id="PF24924">
    <property type="entry name" value="DUF7745"/>
    <property type="match status" value="1"/>
</dbReference>
<dbReference type="PANTHER" id="PTHR48201:SF12">
    <property type="entry name" value="AMINOTRANSFERASE-LIKE PLANT MOBILE DOMAIN-CONTAINING PROTEIN"/>
    <property type="match status" value="1"/>
</dbReference>
<evidence type="ECO:0000259" key="1">
    <source>
        <dbReference type="Pfam" id="PF24924"/>
    </source>
</evidence>
<name>A0A9D4WM62_PEA</name>
<protein>
    <recommendedName>
        <fullName evidence="1">DUF7745 domain-containing protein</fullName>
    </recommendedName>
</protein>
<reference evidence="2 3" key="1">
    <citation type="journal article" date="2022" name="Nat. Genet.">
        <title>Improved pea reference genome and pan-genome highlight genomic features and evolutionary characteristics.</title>
        <authorList>
            <person name="Yang T."/>
            <person name="Liu R."/>
            <person name="Luo Y."/>
            <person name="Hu S."/>
            <person name="Wang D."/>
            <person name="Wang C."/>
            <person name="Pandey M.K."/>
            <person name="Ge S."/>
            <person name="Xu Q."/>
            <person name="Li N."/>
            <person name="Li G."/>
            <person name="Huang Y."/>
            <person name="Saxena R.K."/>
            <person name="Ji Y."/>
            <person name="Li M."/>
            <person name="Yan X."/>
            <person name="He Y."/>
            <person name="Liu Y."/>
            <person name="Wang X."/>
            <person name="Xiang C."/>
            <person name="Varshney R.K."/>
            <person name="Ding H."/>
            <person name="Gao S."/>
            <person name="Zong X."/>
        </authorList>
    </citation>
    <scope>NUCLEOTIDE SEQUENCE [LARGE SCALE GENOMIC DNA]</scope>
    <source>
        <strain evidence="2 3">cv. Zhongwan 6</strain>
    </source>
</reference>
<comment type="caution">
    <text evidence="2">The sequence shown here is derived from an EMBL/GenBank/DDBJ whole genome shotgun (WGS) entry which is preliminary data.</text>
</comment>
<gene>
    <name evidence="2" type="ORF">KIW84_050620</name>
</gene>
<evidence type="ECO:0000313" key="3">
    <source>
        <dbReference type="Proteomes" id="UP001058974"/>
    </source>
</evidence>
<sequence length="306" mass="35625">MHIWALFSENPKGLRLCNEHSRMGSERKNNLPLKFKLPRVDTLVALSSKITPCKKNNFIYRYGKILDLLTTSVDVSALVALSQYYDPPLRCFTFKDFQLALTIEEYEKLLDWYVKDHHPFIKLDELLMPESLLKHSTCLSKRYPLVSELGDFLGSSWKTMHVPWKKRGNGYPSLKQTEKERGDNHRWFELAIKEKKALRDESDLEIQDLKLSLREANAKVEVECRLKEEAIRVSYITPQLKEKAHMNSLLDTYVGSINLLQPAASLYRAKYDCLVRFCNKLTHEVPWKLEDSVEYADEKATPQSIL</sequence>
<proteinExistence type="predicted"/>
<dbReference type="Gramene" id="Psat05G0062000-T1">
    <property type="protein sequence ID" value="KAI5403096.1"/>
    <property type="gene ID" value="KIW84_050620"/>
</dbReference>
<dbReference type="Proteomes" id="UP001058974">
    <property type="component" value="Chromosome 5"/>
</dbReference>
<evidence type="ECO:0000313" key="2">
    <source>
        <dbReference type="EMBL" id="KAI5403096.1"/>
    </source>
</evidence>
<dbReference type="AlphaFoldDB" id="A0A9D4WM62"/>
<dbReference type="EMBL" id="JAMSHJ010000005">
    <property type="protein sequence ID" value="KAI5403096.1"/>
    <property type="molecule type" value="Genomic_DNA"/>
</dbReference>
<organism evidence="2 3">
    <name type="scientific">Pisum sativum</name>
    <name type="common">Garden pea</name>
    <name type="synonym">Lathyrus oleraceus</name>
    <dbReference type="NCBI Taxonomy" id="3888"/>
    <lineage>
        <taxon>Eukaryota</taxon>
        <taxon>Viridiplantae</taxon>
        <taxon>Streptophyta</taxon>
        <taxon>Embryophyta</taxon>
        <taxon>Tracheophyta</taxon>
        <taxon>Spermatophyta</taxon>
        <taxon>Magnoliopsida</taxon>
        <taxon>eudicotyledons</taxon>
        <taxon>Gunneridae</taxon>
        <taxon>Pentapetalae</taxon>
        <taxon>rosids</taxon>
        <taxon>fabids</taxon>
        <taxon>Fabales</taxon>
        <taxon>Fabaceae</taxon>
        <taxon>Papilionoideae</taxon>
        <taxon>50 kb inversion clade</taxon>
        <taxon>NPAAA clade</taxon>
        <taxon>Hologalegina</taxon>
        <taxon>IRL clade</taxon>
        <taxon>Fabeae</taxon>
        <taxon>Lathyrus</taxon>
    </lineage>
</organism>